<dbReference type="GO" id="GO:0005886">
    <property type="term" value="C:plasma membrane"/>
    <property type="evidence" value="ECO:0007669"/>
    <property type="project" value="TreeGrafter"/>
</dbReference>
<feature type="non-terminal residue" evidence="10">
    <location>
        <position position="1"/>
    </location>
</feature>
<evidence type="ECO:0000313" key="10">
    <source>
        <dbReference type="EMBL" id="KAH3715807.1"/>
    </source>
</evidence>
<evidence type="ECO:0000256" key="4">
    <source>
        <dbReference type="ARBA" id="ARBA00023157"/>
    </source>
</evidence>
<dbReference type="SMART" id="SM00060">
    <property type="entry name" value="FN3"/>
    <property type="match status" value="1"/>
</dbReference>
<accession>A0A9D4C293</accession>
<dbReference type="InterPro" id="IPR013783">
    <property type="entry name" value="Ig-like_fold"/>
</dbReference>
<evidence type="ECO:0000256" key="1">
    <source>
        <dbReference type="ARBA" id="ARBA00004479"/>
    </source>
</evidence>
<dbReference type="Proteomes" id="UP000828390">
    <property type="component" value="Unassembled WGS sequence"/>
</dbReference>
<dbReference type="InterPro" id="IPR013098">
    <property type="entry name" value="Ig_I-set"/>
</dbReference>
<evidence type="ECO:0000256" key="5">
    <source>
        <dbReference type="ARBA" id="ARBA00023180"/>
    </source>
</evidence>
<feature type="domain" description="Ig-like" evidence="8">
    <location>
        <begin position="758"/>
        <end position="839"/>
    </location>
</feature>
<dbReference type="InterPro" id="IPR003599">
    <property type="entry name" value="Ig_sub"/>
</dbReference>
<evidence type="ECO:0000256" key="6">
    <source>
        <dbReference type="ARBA" id="ARBA00023319"/>
    </source>
</evidence>
<dbReference type="InterPro" id="IPR036116">
    <property type="entry name" value="FN3_sf"/>
</dbReference>
<dbReference type="InterPro" id="IPR003598">
    <property type="entry name" value="Ig_sub2"/>
</dbReference>
<evidence type="ECO:0000259" key="9">
    <source>
        <dbReference type="PROSITE" id="PS50853"/>
    </source>
</evidence>
<dbReference type="PANTHER" id="PTHR11640">
    <property type="entry name" value="NEPHRIN"/>
    <property type="match status" value="1"/>
</dbReference>
<dbReference type="SUPFAM" id="SSF48726">
    <property type="entry name" value="Immunoglobulin"/>
    <property type="match status" value="4"/>
</dbReference>
<gene>
    <name evidence="10" type="ORF">DPMN_058520</name>
</gene>
<dbReference type="SMART" id="SM00408">
    <property type="entry name" value="IGc2"/>
    <property type="match status" value="2"/>
</dbReference>
<dbReference type="CDD" id="cd00063">
    <property type="entry name" value="FN3"/>
    <property type="match status" value="1"/>
</dbReference>
<feature type="domain" description="Ig-like" evidence="8">
    <location>
        <begin position="254"/>
        <end position="342"/>
    </location>
</feature>
<keyword evidence="6" id="KW-0393">Immunoglobulin domain</keyword>
<dbReference type="Pfam" id="PF08205">
    <property type="entry name" value="C2-set_2"/>
    <property type="match status" value="1"/>
</dbReference>
<name>A0A9D4C293_DREPO</name>
<dbReference type="InterPro" id="IPR003961">
    <property type="entry name" value="FN3_dom"/>
</dbReference>
<dbReference type="PANTHER" id="PTHR11640:SF31">
    <property type="entry name" value="IRREGULAR CHIASM C-ROUGHEST PROTEIN-RELATED"/>
    <property type="match status" value="1"/>
</dbReference>
<comment type="caution">
    <text evidence="10">The sequence shown here is derived from an EMBL/GenBank/DDBJ whole genome shotgun (WGS) entry which is preliminary data.</text>
</comment>
<dbReference type="PROSITE" id="PS50835">
    <property type="entry name" value="IG_LIKE"/>
    <property type="match status" value="4"/>
</dbReference>
<sequence length="1079" mass="117457">MKHVFYAYLLGFAVGYHVAFGQVTLTPNTTMQAEYSSLQLRCTLQPHMEDVAVWRRRSFGAATEINILFIAIRGADQCDYDPPTPPSFMSCSCRSREYTCIIKGLTRDQDGDQWRCRSTNPDGQQVFSTNVTLHILIQISSVTISPSSDTVRVVENSDQTFTCKTSWGKPAATVTWYKSSEIMGSSEVAITTGIVSSQSIHQDRTIQVTSTLTYTASRTDNGYRVFCDATNGGVAVQSTTRPQLDILYLPSDGPVIQALPGAGVYKMIRGSSTQQRLTCSVTGGYPLPTLSWNCYDGTHNGSTQGDIVSLTVYWTADMNVDSTCTCTAFQSGSTWTRNKSVSVTVLYSPSRPSCSVGSATVTNGTVRVIRGKKFDISCSAIANPSPTYIWTTPPDGNTVNNPELSVPNIQTGGTYSLSVRNIMEPTTGEIEYGFANSTFNIDILESPSVPIFYYGTSSSGTVIPNNHLDVIIGTQFSVTCVATGNPSPTYTWSGISQTWSTTAQTNLTKTCSVVNTLNQTGYNIEPGTRQENQLNLTVMFPPGVIECTVGSSRFTSGLVNVLRNKAFNIRCDSTSFPAPYNYTWTLPNGGIRMGPELRVNSIQAVLTSQYRVTVNNIMVPSVGQATTGTNSTILDIQLLYPPGIQSGIRIQGDSTTSRVNDSYISTVENSTFTLSFDVMPGYPAATIYTWVRRSGGISTNNQAITFTRITRAKADYYNFTALNHMKPTGFALENGTTSIDVYINVKYRSAITAFYANPAQGNITVEVSEGTPLKLTCVTDSNPWPDIALTRNGVVVQENASVRQIEYNKPSSSCENDVGEYTCLSQNELNPSADKRTLRYYVLCTPRLSPFIQHSANVTGSLHSSADISVTMIAYPAPTYTWQKLNDSGWKEIETSSRVSIVTSVDRLQSNVSISDIQEADFGSYRVIAKNSQGEIPIVLYFQVSSEPEPVRNLQFIEGSLTENSAVIMWSPGFDGGNPQTFLVLFKRRADNEWSAPMETTVANITLTGLQPGTDYQVKVLAENSIGSSEHSEPISFTTLIIEKPNNAALIGGAIGGVIGAALILVVVVLGVRKCRQVK</sequence>
<comment type="subcellular location">
    <subcellularLocation>
        <location evidence="1">Membrane</location>
        <topology evidence="1">Single-pass type I membrane protein</topology>
    </subcellularLocation>
</comment>
<dbReference type="Gene3D" id="2.60.40.10">
    <property type="entry name" value="Immunoglobulins"/>
    <property type="match status" value="5"/>
</dbReference>
<dbReference type="InterPro" id="IPR036179">
    <property type="entry name" value="Ig-like_dom_sf"/>
</dbReference>
<keyword evidence="4" id="KW-1015">Disulfide bond</keyword>
<dbReference type="Pfam" id="PF07679">
    <property type="entry name" value="I-set"/>
    <property type="match status" value="1"/>
</dbReference>
<keyword evidence="7" id="KW-1133">Transmembrane helix</keyword>
<protein>
    <submittedName>
        <fullName evidence="10">Uncharacterized protein</fullName>
    </submittedName>
</protein>
<dbReference type="InterPro" id="IPR007110">
    <property type="entry name" value="Ig-like_dom"/>
</dbReference>
<keyword evidence="11" id="KW-1185">Reference proteome</keyword>
<keyword evidence="3 7" id="KW-0472">Membrane</keyword>
<dbReference type="AlphaFoldDB" id="A0A9D4C293"/>
<dbReference type="GO" id="GO:0098609">
    <property type="term" value="P:cell-cell adhesion"/>
    <property type="evidence" value="ECO:0007669"/>
    <property type="project" value="TreeGrafter"/>
</dbReference>
<keyword evidence="7" id="KW-0812">Transmembrane</keyword>
<evidence type="ECO:0000256" key="3">
    <source>
        <dbReference type="ARBA" id="ARBA00023136"/>
    </source>
</evidence>
<keyword evidence="2" id="KW-0677">Repeat</keyword>
<keyword evidence="5" id="KW-0325">Glycoprotein</keyword>
<organism evidence="10 11">
    <name type="scientific">Dreissena polymorpha</name>
    <name type="common">Zebra mussel</name>
    <name type="synonym">Mytilus polymorpha</name>
    <dbReference type="NCBI Taxonomy" id="45954"/>
    <lineage>
        <taxon>Eukaryota</taxon>
        <taxon>Metazoa</taxon>
        <taxon>Spiralia</taxon>
        <taxon>Lophotrochozoa</taxon>
        <taxon>Mollusca</taxon>
        <taxon>Bivalvia</taxon>
        <taxon>Autobranchia</taxon>
        <taxon>Heteroconchia</taxon>
        <taxon>Euheterodonta</taxon>
        <taxon>Imparidentia</taxon>
        <taxon>Neoheterodontei</taxon>
        <taxon>Myida</taxon>
        <taxon>Dreissenoidea</taxon>
        <taxon>Dreissenidae</taxon>
        <taxon>Dreissena</taxon>
    </lineage>
</organism>
<dbReference type="SMART" id="SM00409">
    <property type="entry name" value="IG"/>
    <property type="match status" value="7"/>
</dbReference>
<proteinExistence type="predicted"/>
<feature type="domain" description="Fibronectin type-III" evidence="9">
    <location>
        <begin position="950"/>
        <end position="1042"/>
    </location>
</feature>
<reference evidence="10" key="1">
    <citation type="journal article" date="2019" name="bioRxiv">
        <title>The Genome of the Zebra Mussel, Dreissena polymorpha: A Resource for Invasive Species Research.</title>
        <authorList>
            <person name="McCartney M.A."/>
            <person name="Auch B."/>
            <person name="Kono T."/>
            <person name="Mallez S."/>
            <person name="Zhang Y."/>
            <person name="Obille A."/>
            <person name="Becker A."/>
            <person name="Abrahante J.E."/>
            <person name="Garbe J."/>
            <person name="Badalamenti J.P."/>
            <person name="Herman A."/>
            <person name="Mangelson H."/>
            <person name="Liachko I."/>
            <person name="Sullivan S."/>
            <person name="Sone E.D."/>
            <person name="Koren S."/>
            <person name="Silverstein K.A.T."/>
            <person name="Beckman K.B."/>
            <person name="Gohl D.M."/>
        </authorList>
    </citation>
    <scope>NUCLEOTIDE SEQUENCE</scope>
    <source>
        <strain evidence="10">Duluth1</strain>
        <tissue evidence="10">Whole animal</tissue>
    </source>
</reference>
<feature type="transmembrane region" description="Helical" evidence="7">
    <location>
        <begin position="1048"/>
        <end position="1072"/>
    </location>
</feature>
<dbReference type="Pfam" id="PF00041">
    <property type="entry name" value="fn3"/>
    <property type="match status" value="1"/>
</dbReference>
<feature type="domain" description="Ig-like" evidence="8">
    <location>
        <begin position="146"/>
        <end position="240"/>
    </location>
</feature>
<dbReference type="InterPro" id="IPR051275">
    <property type="entry name" value="Cell_adhesion_signaling"/>
</dbReference>
<evidence type="ECO:0000313" key="11">
    <source>
        <dbReference type="Proteomes" id="UP000828390"/>
    </source>
</evidence>
<evidence type="ECO:0000256" key="2">
    <source>
        <dbReference type="ARBA" id="ARBA00022737"/>
    </source>
</evidence>
<dbReference type="EMBL" id="JAIWYP010000013">
    <property type="protein sequence ID" value="KAH3715807.1"/>
    <property type="molecule type" value="Genomic_DNA"/>
</dbReference>
<evidence type="ECO:0000256" key="7">
    <source>
        <dbReference type="SAM" id="Phobius"/>
    </source>
</evidence>
<dbReference type="InterPro" id="IPR013162">
    <property type="entry name" value="CD80_C2-set"/>
</dbReference>
<dbReference type="PROSITE" id="PS50853">
    <property type="entry name" value="FN3"/>
    <property type="match status" value="1"/>
</dbReference>
<feature type="domain" description="Ig-like" evidence="8">
    <location>
        <begin position="447"/>
        <end position="492"/>
    </location>
</feature>
<dbReference type="GO" id="GO:0005911">
    <property type="term" value="C:cell-cell junction"/>
    <property type="evidence" value="ECO:0007669"/>
    <property type="project" value="TreeGrafter"/>
</dbReference>
<dbReference type="GO" id="GO:0050839">
    <property type="term" value="F:cell adhesion molecule binding"/>
    <property type="evidence" value="ECO:0007669"/>
    <property type="project" value="TreeGrafter"/>
</dbReference>
<evidence type="ECO:0000259" key="8">
    <source>
        <dbReference type="PROSITE" id="PS50835"/>
    </source>
</evidence>
<reference evidence="10" key="2">
    <citation type="submission" date="2020-11" db="EMBL/GenBank/DDBJ databases">
        <authorList>
            <person name="McCartney M.A."/>
            <person name="Auch B."/>
            <person name="Kono T."/>
            <person name="Mallez S."/>
            <person name="Becker A."/>
            <person name="Gohl D.M."/>
            <person name="Silverstein K.A.T."/>
            <person name="Koren S."/>
            <person name="Bechman K.B."/>
            <person name="Herman A."/>
            <person name="Abrahante J.E."/>
            <person name="Garbe J."/>
        </authorList>
    </citation>
    <scope>NUCLEOTIDE SEQUENCE</scope>
    <source>
        <strain evidence="10">Duluth1</strain>
        <tissue evidence="10">Whole animal</tissue>
    </source>
</reference>
<dbReference type="SUPFAM" id="SSF49265">
    <property type="entry name" value="Fibronectin type III"/>
    <property type="match status" value="1"/>
</dbReference>